<keyword evidence="6 8" id="KW-1278">Translocase</keyword>
<gene>
    <name evidence="8 10" type="primary">lolD</name>
    <name evidence="10" type="ORF">JM946_10275</name>
</gene>
<evidence type="ECO:0000313" key="10">
    <source>
        <dbReference type="EMBL" id="MBM0105139.1"/>
    </source>
</evidence>
<keyword evidence="2 8" id="KW-1003">Cell membrane</keyword>
<proteinExistence type="inferred from homology"/>
<evidence type="ECO:0000256" key="4">
    <source>
        <dbReference type="ARBA" id="ARBA00022741"/>
    </source>
</evidence>
<dbReference type="EC" id="7.6.2.-" evidence="8"/>
<dbReference type="PANTHER" id="PTHR24220:SF689">
    <property type="entry name" value="LIPOPROTEIN-RELEASING SYSTEM ATP-BINDING PROTEIN LOLD"/>
    <property type="match status" value="1"/>
</dbReference>
<organism evidence="10 11">
    <name type="scientific">Steroidobacter gossypii</name>
    <dbReference type="NCBI Taxonomy" id="2805490"/>
    <lineage>
        <taxon>Bacteria</taxon>
        <taxon>Pseudomonadati</taxon>
        <taxon>Pseudomonadota</taxon>
        <taxon>Gammaproteobacteria</taxon>
        <taxon>Steroidobacterales</taxon>
        <taxon>Steroidobacteraceae</taxon>
        <taxon>Steroidobacter</taxon>
    </lineage>
</organism>
<dbReference type="SUPFAM" id="SSF52540">
    <property type="entry name" value="P-loop containing nucleoside triphosphate hydrolases"/>
    <property type="match status" value="1"/>
</dbReference>
<dbReference type="InterPro" id="IPR003439">
    <property type="entry name" value="ABC_transporter-like_ATP-bd"/>
</dbReference>
<comment type="function">
    <text evidence="8">Part of the ABC transporter complex LolCDE involved in the translocation of mature outer membrane-directed lipoproteins, from the inner membrane to the periplasmic chaperone, LolA. Responsible for the formation of the LolA-lipoprotein complex in an ATP-dependent manner.</text>
</comment>
<evidence type="ECO:0000256" key="3">
    <source>
        <dbReference type="ARBA" id="ARBA00022519"/>
    </source>
</evidence>
<keyword evidence="1 8" id="KW-0813">Transport</keyword>
<accession>A0ABS1WVY1</accession>
<dbReference type="InterPro" id="IPR017871">
    <property type="entry name" value="ABC_transporter-like_CS"/>
</dbReference>
<name>A0ABS1WVY1_9GAMM</name>
<comment type="subunit">
    <text evidence="8">The complex is composed of two ATP-binding proteins (LolD) and two transmembrane proteins (LolC and LolE).</text>
</comment>
<dbReference type="PROSITE" id="PS50893">
    <property type="entry name" value="ABC_TRANSPORTER_2"/>
    <property type="match status" value="1"/>
</dbReference>
<evidence type="ECO:0000256" key="5">
    <source>
        <dbReference type="ARBA" id="ARBA00022840"/>
    </source>
</evidence>
<dbReference type="EMBL" id="JAEVLS010000002">
    <property type="protein sequence ID" value="MBM0105139.1"/>
    <property type="molecule type" value="Genomic_DNA"/>
</dbReference>
<evidence type="ECO:0000256" key="6">
    <source>
        <dbReference type="ARBA" id="ARBA00022967"/>
    </source>
</evidence>
<dbReference type="NCBIfam" id="TIGR02211">
    <property type="entry name" value="LolD_lipo_ex"/>
    <property type="match status" value="1"/>
</dbReference>
<dbReference type="PROSITE" id="PS00211">
    <property type="entry name" value="ABC_TRANSPORTER_1"/>
    <property type="match status" value="1"/>
</dbReference>
<comment type="caution">
    <text evidence="10">The sequence shown here is derived from an EMBL/GenBank/DDBJ whole genome shotgun (WGS) entry which is preliminary data.</text>
</comment>
<dbReference type="InterPro" id="IPR011924">
    <property type="entry name" value="LolD_lipo_ATP-bd"/>
</dbReference>
<evidence type="ECO:0000313" key="11">
    <source>
        <dbReference type="Proteomes" id="UP000661077"/>
    </source>
</evidence>
<feature type="domain" description="ABC transporter" evidence="9">
    <location>
        <begin position="6"/>
        <end position="226"/>
    </location>
</feature>
<dbReference type="InterPro" id="IPR015854">
    <property type="entry name" value="ABC_transpr_LolD-like"/>
</dbReference>
<evidence type="ECO:0000256" key="2">
    <source>
        <dbReference type="ARBA" id="ARBA00022475"/>
    </source>
</evidence>
<dbReference type="PANTHER" id="PTHR24220">
    <property type="entry name" value="IMPORT ATP-BINDING PROTEIN"/>
    <property type="match status" value="1"/>
</dbReference>
<dbReference type="InterPro" id="IPR003593">
    <property type="entry name" value="AAA+_ATPase"/>
</dbReference>
<dbReference type="SMART" id="SM00382">
    <property type="entry name" value="AAA"/>
    <property type="match status" value="1"/>
</dbReference>
<dbReference type="RefSeq" id="WP_203167201.1">
    <property type="nucleotide sequence ID" value="NZ_JAEVLS010000002.1"/>
</dbReference>
<dbReference type="GO" id="GO:0005524">
    <property type="term" value="F:ATP binding"/>
    <property type="evidence" value="ECO:0007669"/>
    <property type="project" value="UniProtKB-KW"/>
</dbReference>
<keyword evidence="10" id="KW-0449">Lipoprotein</keyword>
<keyword evidence="4 8" id="KW-0547">Nucleotide-binding</keyword>
<dbReference type="InterPro" id="IPR027417">
    <property type="entry name" value="P-loop_NTPase"/>
</dbReference>
<evidence type="ECO:0000259" key="9">
    <source>
        <dbReference type="PROSITE" id="PS50893"/>
    </source>
</evidence>
<keyword evidence="3 8" id="KW-0997">Cell inner membrane</keyword>
<sequence length="226" mass="24267">MSDPVLACSNLTKYFQQGDARVDVLKGIDLAIHPGERVAIVGASGSGKTTLLQLLGGLDLPTSGTVSIAGQQINQLSDKERGDLRNRALGFVYQFHHLLPEFTALENVAMPLLIRRVSVAEARAQARQLLERVGLGARLEHRPGQLSGGERQRAAVARALVTKPPVVLADEPTGNLDGANARQVFDLMLELNRELGTALIIVTHAPELAAQLQRSLTLSDGQLHPT</sequence>
<dbReference type="CDD" id="cd03255">
    <property type="entry name" value="ABC_MJ0796_LolCDE_FtsE"/>
    <property type="match status" value="1"/>
</dbReference>
<keyword evidence="7 8" id="KW-0472">Membrane</keyword>
<evidence type="ECO:0000256" key="8">
    <source>
        <dbReference type="RuleBase" id="RU367068"/>
    </source>
</evidence>
<dbReference type="Proteomes" id="UP000661077">
    <property type="component" value="Unassembled WGS sequence"/>
</dbReference>
<evidence type="ECO:0000256" key="1">
    <source>
        <dbReference type="ARBA" id="ARBA00022448"/>
    </source>
</evidence>
<keyword evidence="11" id="KW-1185">Reference proteome</keyword>
<reference evidence="10 11" key="1">
    <citation type="journal article" date="2021" name="Int. J. Syst. Evol. Microbiol.">
        <title>Steroidobacter gossypii sp. nov., isolated from soil of cotton cropping field.</title>
        <authorList>
            <person name="Huang R."/>
            <person name="Yang S."/>
            <person name="Zhen C."/>
            <person name="Liu W."/>
        </authorList>
    </citation>
    <scope>NUCLEOTIDE SEQUENCE [LARGE SCALE GENOMIC DNA]</scope>
    <source>
        <strain evidence="10 11">S1-65</strain>
    </source>
</reference>
<dbReference type="InterPro" id="IPR017911">
    <property type="entry name" value="MacB-like_ATP-bd"/>
</dbReference>
<keyword evidence="5 8" id="KW-0067">ATP-binding</keyword>
<dbReference type="Pfam" id="PF00005">
    <property type="entry name" value="ABC_tran"/>
    <property type="match status" value="1"/>
</dbReference>
<comment type="subcellular location">
    <subcellularLocation>
        <location evidence="8">Cell inner membrane</location>
        <topology evidence="8">Peripheral membrane protein</topology>
    </subcellularLocation>
</comment>
<protein>
    <recommendedName>
        <fullName evidence="8">Lipoprotein-releasing system ATP-binding protein LolD</fullName>
        <ecNumber evidence="8">7.6.2.-</ecNumber>
    </recommendedName>
</protein>
<evidence type="ECO:0000256" key="7">
    <source>
        <dbReference type="ARBA" id="ARBA00023136"/>
    </source>
</evidence>
<dbReference type="Gene3D" id="3.40.50.300">
    <property type="entry name" value="P-loop containing nucleotide triphosphate hydrolases"/>
    <property type="match status" value="1"/>
</dbReference>
<comment type="similarity">
    <text evidence="8">Belongs to the ABC transporter superfamily. Lipoprotein translocase (TC 3.A.1.125) family.</text>
</comment>